<dbReference type="AlphaFoldDB" id="A0A5D3K4F1"/>
<reference evidence="2 3" key="1">
    <citation type="submission" date="2019-08" db="EMBL/GenBank/DDBJ databases">
        <title>Phenotypic and genetic characterization of extended-spectrum b-lactamase-producing hypermucoviscous Klebsiella pneumoniae from Chile.</title>
        <authorList>
            <person name="Morales-Leon F."/>
            <person name="Caro C."/>
            <person name="Opazo-Capurro A."/>
            <person name="Lincopan N."/>
            <person name="Dominguez-Yevenes M."/>
            <person name="Lima C."/>
            <person name="Bello-Toledo H."/>
            <person name="Gonzalez-Rocha G."/>
        </authorList>
    </citation>
    <scope>NUCLEOTIDE SEQUENCE [LARGE SCALE GENOMIC DNA]</scope>
    <source>
        <strain evidence="2 3">UCO-494</strain>
    </source>
</reference>
<name>A0A5D3K4F1_KLEPN</name>
<gene>
    <name evidence="2" type="ORF">FXN67_09685</name>
</gene>
<comment type="caution">
    <text evidence="2">The sequence shown here is derived from an EMBL/GenBank/DDBJ whole genome shotgun (WGS) entry which is preliminary data.</text>
</comment>
<organism evidence="2 3">
    <name type="scientific">Klebsiella pneumoniae</name>
    <dbReference type="NCBI Taxonomy" id="573"/>
    <lineage>
        <taxon>Bacteria</taxon>
        <taxon>Pseudomonadati</taxon>
        <taxon>Pseudomonadota</taxon>
        <taxon>Gammaproteobacteria</taxon>
        <taxon>Enterobacterales</taxon>
        <taxon>Enterobacteriaceae</taxon>
        <taxon>Klebsiella/Raoultella group</taxon>
        <taxon>Klebsiella</taxon>
        <taxon>Klebsiella pneumoniae complex</taxon>
    </lineage>
</organism>
<sequence>MSYSDVVATIALFVSFIGTFASGYISYHYAIKGEKRKEFNSVADRVTLSLMQQRDTATNGTFPNVTLGKTDLHALLIVTKSAERAGLQKAFSDYEEALKSCGEWKAGFYSFKSSDTLKAAIDELLKFAERK</sequence>
<accession>A0A5D3K4F1</accession>
<evidence type="ECO:0000256" key="1">
    <source>
        <dbReference type="SAM" id="Phobius"/>
    </source>
</evidence>
<keyword evidence="1" id="KW-1133">Transmembrane helix</keyword>
<feature type="transmembrane region" description="Helical" evidence="1">
    <location>
        <begin position="6"/>
        <end position="27"/>
    </location>
</feature>
<keyword evidence="1" id="KW-0812">Transmembrane</keyword>
<dbReference type="EMBL" id="VSSY01000006">
    <property type="protein sequence ID" value="TYL80069.1"/>
    <property type="molecule type" value="Genomic_DNA"/>
</dbReference>
<dbReference type="RefSeq" id="WP_096753195.1">
    <property type="nucleotide sequence ID" value="NZ_CATIRL010000001.1"/>
</dbReference>
<dbReference type="Proteomes" id="UP000322977">
    <property type="component" value="Unassembled WGS sequence"/>
</dbReference>
<protein>
    <submittedName>
        <fullName evidence="2">Uncharacterized protein</fullName>
    </submittedName>
</protein>
<evidence type="ECO:0000313" key="3">
    <source>
        <dbReference type="Proteomes" id="UP000322977"/>
    </source>
</evidence>
<proteinExistence type="predicted"/>
<evidence type="ECO:0000313" key="2">
    <source>
        <dbReference type="EMBL" id="TYL80069.1"/>
    </source>
</evidence>
<keyword evidence="1" id="KW-0472">Membrane</keyword>